<reference evidence="2" key="1">
    <citation type="journal article" date="2022" name="Biotechnol. Bioprocess Eng.">
        <title>Pan-genome Analysis Reveals Comparative Genomic Features of Central Metabolic Pathways in Methylorubrum extorquens.</title>
        <authorList>
            <person name="Lee G.M."/>
            <person name="Scott-Nevros Z.K."/>
            <person name="Lee S.-M."/>
            <person name="Kim D."/>
        </authorList>
    </citation>
    <scope>NUCLEOTIDE SEQUENCE</scope>
    <source>
        <strain evidence="2">ATCC 55366</strain>
    </source>
</reference>
<dbReference type="InterPro" id="IPR022028">
    <property type="entry name" value="DUF3604"/>
</dbReference>
<dbReference type="EMBL" id="CP073633">
    <property type="protein sequence ID" value="WHQ72617.1"/>
    <property type="molecule type" value="Genomic_DNA"/>
</dbReference>
<name>A0AAX3WQT3_METEX</name>
<feature type="region of interest" description="Disordered" evidence="1">
    <location>
        <begin position="17"/>
        <end position="36"/>
    </location>
</feature>
<evidence type="ECO:0000313" key="3">
    <source>
        <dbReference type="Proteomes" id="UP001223720"/>
    </source>
</evidence>
<dbReference type="RefSeq" id="WP_349775236.1">
    <property type="nucleotide sequence ID" value="NZ_CP073633.1"/>
</dbReference>
<organism evidence="2 3">
    <name type="scientific">Methylorubrum extorquens</name>
    <name type="common">Methylobacterium dichloromethanicum</name>
    <name type="synonym">Methylobacterium extorquens</name>
    <dbReference type="NCBI Taxonomy" id="408"/>
    <lineage>
        <taxon>Bacteria</taxon>
        <taxon>Pseudomonadati</taxon>
        <taxon>Pseudomonadota</taxon>
        <taxon>Alphaproteobacteria</taxon>
        <taxon>Hyphomicrobiales</taxon>
        <taxon>Methylobacteriaceae</taxon>
        <taxon>Methylorubrum</taxon>
    </lineage>
</organism>
<evidence type="ECO:0000256" key="1">
    <source>
        <dbReference type="SAM" id="MobiDB-lite"/>
    </source>
</evidence>
<accession>A0AAX3WQT3</accession>
<gene>
    <name evidence="2" type="ORF">KEC54_02790</name>
</gene>
<protein>
    <submittedName>
        <fullName evidence="2">DUF3604 domain-containing protein</fullName>
    </submittedName>
</protein>
<sequence>MFAAQADIGVVKPRPLLPTLLGPSEGPPAGRLSGPEWPELAEELTRCAGGCDWKSPGSVWDVTWSGECKPAGDGQLLPLGNTVDVASVTWSNTIGSPELIAVWKAPEFDPEQRACYSRDLEILTHRWTAYDAKRYGESFAPEVPNPLQEHAYTSQIWYSSPD</sequence>
<proteinExistence type="predicted"/>
<evidence type="ECO:0000313" key="2">
    <source>
        <dbReference type="EMBL" id="WHQ72617.1"/>
    </source>
</evidence>
<dbReference type="AlphaFoldDB" id="A0AAX3WQT3"/>
<dbReference type="Pfam" id="PF12228">
    <property type="entry name" value="DUF3604"/>
    <property type="match status" value="1"/>
</dbReference>
<dbReference type="Proteomes" id="UP001223720">
    <property type="component" value="Chromosome"/>
</dbReference>